<accession>M5RT44</accession>
<feature type="region of interest" description="Disordered" evidence="1">
    <location>
        <begin position="47"/>
        <end position="75"/>
    </location>
</feature>
<dbReference type="EMBL" id="ANOG01000097">
    <property type="protein sequence ID" value="EMI22460.1"/>
    <property type="molecule type" value="Genomic_DNA"/>
</dbReference>
<proteinExistence type="predicted"/>
<organism evidence="2 3">
    <name type="scientific">Rhodopirellula maiorica SM1</name>
    <dbReference type="NCBI Taxonomy" id="1265738"/>
    <lineage>
        <taxon>Bacteria</taxon>
        <taxon>Pseudomonadati</taxon>
        <taxon>Planctomycetota</taxon>
        <taxon>Planctomycetia</taxon>
        <taxon>Pirellulales</taxon>
        <taxon>Pirellulaceae</taxon>
        <taxon>Novipirellula</taxon>
    </lineage>
</organism>
<evidence type="ECO:0000313" key="2">
    <source>
        <dbReference type="EMBL" id="EMI22460.1"/>
    </source>
</evidence>
<sequence length="95" mass="10650">MTTMPILSIIHSYARQIGSLLRFAQLCSTWQRSPGSQMSYERKILSGGPKTLKPLQSRPETVANDENARKSDSGGRQFAQAFYDWGELTSDAIIR</sequence>
<gene>
    <name evidence="2" type="ORF">RMSM_00609</name>
</gene>
<name>M5RT44_9BACT</name>
<dbReference type="PATRIC" id="fig|1265738.3.peg.612"/>
<dbReference type="AlphaFoldDB" id="M5RT44"/>
<dbReference type="Proteomes" id="UP000011991">
    <property type="component" value="Unassembled WGS sequence"/>
</dbReference>
<evidence type="ECO:0000256" key="1">
    <source>
        <dbReference type="SAM" id="MobiDB-lite"/>
    </source>
</evidence>
<protein>
    <submittedName>
        <fullName evidence="2">Uncharacterized protein</fullName>
    </submittedName>
</protein>
<evidence type="ECO:0000313" key="3">
    <source>
        <dbReference type="Proteomes" id="UP000011991"/>
    </source>
</evidence>
<reference evidence="2 3" key="1">
    <citation type="journal article" date="2013" name="Mar. Genomics">
        <title>Expression of sulfatases in Rhodopirellula baltica and the diversity of sulfatases in the genus Rhodopirellula.</title>
        <authorList>
            <person name="Wegner C.E."/>
            <person name="Richter-Heitmann T."/>
            <person name="Klindworth A."/>
            <person name="Klockow C."/>
            <person name="Richter M."/>
            <person name="Achstetter T."/>
            <person name="Glockner F.O."/>
            <person name="Harder J."/>
        </authorList>
    </citation>
    <scope>NUCLEOTIDE SEQUENCE [LARGE SCALE GENOMIC DNA]</scope>
    <source>
        <strain evidence="2 3">SM1</strain>
    </source>
</reference>
<comment type="caution">
    <text evidence="2">The sequence shown here is derived from an EMBL/GenBank/DDBJ whole genome shotgun (WGS) entry which is preliminary data.</text>
</comment>
<keyword evidence="3" id="KW-1185">Reference proteome</keyword>